<accession>D3TLY6</accession>
<evidence type="ECO:0000313" key="2">
    <source>
        <dbReference type="EMBL" id="ADD18714.1"/>
    </source>
</evidence>
<name>D3TLY6_GLOMM</name>
<reference evidence="2" key="1">
    <citation type="journal article" date="2010" name="BMC Genomics">
        <title>An insight into the sialome of Glossina morsitans morsitans.</title>
        <authorList>
            <person name="Alves-Silva J."/>
            <person name="Ribeiro J.M."/>
            <person name="Van Den Abbeele J."/>
            <person name="Attardo G."/>
            <person name="Hao Z."/>
            <person name="Haines L.R."/>
            <person name="Soares M.B."/>
            <person name="Berriman M."/>
            <person name="Aksoy S."/>
            <person name="Lehane M.J."/>
        </authorList>
    </citation>
    <scope>NUCLEOTIDE SEQUENCE</scope>
    <source>
        <tissue evidence="2">Salivary gland</tissue>
    </source>
</reference>
<feature type="chain" id="PRO_5003050849" evidence="1">
    <location>
        <begin position="25"/>
        <end position="97"/>
    </location>
</feature>
<sequence length="97" mass="11787">MIYINAYFFFFWTLIPLVIQHLEGLEINPPSTILIDSEGDSTSKYLLLLLVFFCVQRRGRKFLRYSDDIWYTGMSWLEPESYCKWFRSEYSFERLQC</sequence>
<organism evidence="2">
    <name type="scientific">Glossina morsitans morsitans</name>
    <name type="common">Savannah tsetse fly</name>
    <dbReference type="NCBI Taxonomy" id="37546"/>
    <lineage>
        <taxon>Eukaryota</taxon>
        <taxon>Metazoa</taxon>
        <taxon>Ecdysozoa</taxon>
        <taxon>Arthropoda</taxon>
        <taxon>Hexapoda</taxon>
        <taxon>Insecta</taxon>
        <taxon>Pterygota</taxon>
        <taxon>Neoptera</taxon>
        <taxon>Endopterygota</taxon>
        <taxon>Diptera</taxon>
        <taxon>Brachycera</taxon>
        <taxon>Muscomorpha</taxon>
        <taxon>Hippoboscoidea</taxon>
        <taxon>Glossinidae</taxon>
        <taxon>Glossina</taxon>
    </lineage>
</organism>
<keyword evidence="1" id="KW-0732">Signal</keyword>
<proteinExistence type="evidence at transcript level"/>
<dbReference type="EMBL" id="EZ422438">
    <property type="protein sequence ID" value="ADD18714.1"/>
    <property type="molecule type" value="mRNA"/>
</dbReference>
<protein>
    <submittedName>
        <fullName evidence="2">Hypothetical secreted protein</fullName>
    </submittedName>
</protein>
<dbReference type="AlphaFoldDB" id="D3TLY6"/>
<evidence type="ECO:0000256" key="1">
    <source>
        <dbReference type="SAM" id="SignalP"/>
    </source>
</evidence>
<reference evidence="2" key="2">
    <citation type="submission" date="2010-01" db="EMBL/GenBank/DDBJ databases">
        <authorList>
            <consortium name="International Glossina Genome Initiative"/>
            <person name="da Silva J."/>
            <person name="Ribeiro J.M.C."/>
            <person name="Abbeele J.V."/>
            <person name="Attardo G."/>
            <person name="Hao Z."/>
            <person name="Haines L.R."/>
            <person name="Soares M.B."/>
            <person name="Berriman M."/>
            <person name="Aksoy S."/>
            <person name="Lehane M.J."/>
        </authorList>
    </citation>
    <scope>NUCLEOTIDE SEQUENCE</scope>
    <source>
        <tissue evidence="2">Salivary gland</tissue>
    </source>
</reference>
<feature type="signal peptide" evidence="1">
    <location>
        <begin position="1"/>
        <end position="24"/>
    </location>
</feature>